<keyword evidence="2" id="KW-0732">Signal</keyword>
<dbReference type="AlphaFoldDB" id="A0A420ITN0"/>
<gene>
    <name evidence="3" type="ORF">GcC1_060036</name>
</gene>
<dbReference type="EMBL" id="MCBR01006011">
    <property type="protein sequence ID" value="RKF77893.1"/>
    <property type="molecule type" value="Genomic_DNA"/>
</dbReference>
<comment type="caution">
    <text evidence="3">The sequence shown here is derived from an EMBL/GenBank/DDBJ whole genome shotgun (WGS) entry which is preliminary data.</text>
</comment>
<feature type="chain" id="PRO_5019191683" evidence="2">
    <location>
        <begin position="22"/>
        <end position="262"/>
    </location>
</feature>
<evidence type="ECO:0000256" key="2">
    <source>
        <dbReference type="SAM" id="SignalP"/>
    </source>
</evidence>
<name>A0A420ITN0_9PEZI</name>
<evidence type="ECO:0000256" key="1">
    <source>
        <dbReference type="SAM" id="MobiDB-lite"/>
    </source>
</evidence>
<accession>A0A420ITN0</accession>
<evidence type="ECO:0000313" key="4">
    <source>
        <dbReference type="Proteomes" id="UP000285405"/>
    </source>
</evidence>
<reference evidence="3 4" key="1">
    <citation type="journal article" date="2018" name="BMC Genomics">
        <title>Comparative genome analyses reveal sequence features reflecting distinct modes of host-adaptation between dicot and monocot powdery mildew.</title>
        <authorList>
            <person name="Wu Y."/>
            <person name="Ma X."/>
            <person name="Pan Z."/>
            <person name="Kale S.D."/>
            <person name="Song Y."/>
            <person name="King H."/>
            <person name="Zhang Q."/>
            <person name="Presley C."/>
            <person name="Deng X."/>
            <person name="Wei C.I."/>
            <person name="Xiao S."/>
        </authorList>
    </citation>
    <scope>NUCLEOTIDE SEQUENCE [LARGE SCALE GENOMIC DNA]</scope>
    <source>
        <strain evidence="3">UCSC1</strain>
    </source>
</reference>
<feature type="signal peptide" evidence="2">
    <location>
        <begin position="1"/>
        <end position="21"/>
    </location>
</feature>
<dbReference type="Proteomes" id="UP000285405">
    <property type="component" value="Unassembled WGS sequence"/>
</dbReference>
<dbReference type="OrthoDB" id="10459997at2759"/>
<proteinExistence type="predicted"/>
<feature type="region of interest" description="Disordered" evidence="1">
    <location>
        <begin position="189"/>
        <end position="262"/>
    </location>
</feature>
<sequence length="262" mass="28217">MFYLCIKFLFGIFALSKSAFSTPIRLQQTSAIGNDGNDNAPTTGLFDRMVAQLEEFPQSTHLMAEYPLDNIDQATLNSEESCHLIATQIENPNVQINQKNQVSKQEVLQSLATIITCQGSVVKGAHQLNAGLKNNLAESLTLSNNLVSTFTNLITQSEKPIQQYHQSCSGSNNDNDDIEPSYETRLFARSPQTSNETSPLGNPPPPSSPPLPGPPNGKKPHPMPPGQKSRPGSALPSGSPPPPGPPNGKKPHPIPPGQKTRP</sequence>
<evidence type="ECO:0000313" key="3">
    <source>
        <dbReference type="EMBL" id="RKF77893.1"/>
    </source>
</evidence>
<feature type="compositionally biased region" description="Pro residues" evidence="1">
    <location>
        <begin position="238"/>
        <end position="256"/>
    </location>
</feature>
<organism evidence="3 4">
    <name type="scientific">Golovinomyces cichoracearum</name>
    <dbReference type="NCBI Taxonomy" id="62708"/>
    <lineage>
        <taxon>Eukaryota</taxon>
        <taxon>Fungi</taxon>
        <taxon>Dikarya</taxon>
        <taxon>Ascomycota</taxon>
        <taxon>Pezizomycotina</taxon>
        <taxon>Leotiomycetes</taxon>
        <taxon>Erysiphales</taxon>
        <taxon>Erysiphaceae</taxon>
        <taxon>Golovinomyces</taxon>
    </lineage>
</organism>
<feature type="non-terminal residue" evidence="3">
    <location>
        <position position="262"/>
    </location>
</feature>
<feature type="compositionally biased region" description="Pro residues" evidence="1">
    <location>
        <begin position="201"/>
        <end position="225"/>
    </location>
</feature>
<protein>
    <submittedName>
        <fullName evidence="3">Uncharacterized protein</fullName>
    </submittedName>
</protein>